<evidence type="ECO:0000313" key="1">
    <source>
        <dbReference type="EMBL" id="KAJ0081881.1"/>
    </source>
</evidence>
<dbReference type="EMBL" id="CM047908">
    <property type="protein sequence ID" value="KAJ0081881.1"/>
    <property type="molecule type" value="Genomic_DNA"/>
</dbReference>
<evidence type="ECO:0000313" key="2">
    <source>
        <dbReference type="Proteomes" id="UP001164250"/>
    </source>
</evidence>
<accession>A0ACC1A6S4</accession>
<reference evidence="2" key="1">
    <citation type="journal article" date="2023" name="G3 (Bethesda)">
        <title>Genome assembly and association tests identify interacting loci associated with vigor, precocity, and sex in interspecific pistachio rootstocks.</title>
        <authorList>
            <person name="Palmer W."/>
            <person name="Jacygrad E."/>
            <person name="Sagayaradj S."/>
            <person name="Cavanaugh K."/>
            <person name="Han R."/>
            <person name="Bertier L."/>
            <person name="Beede B."/>
            <person name="Kafkas S."/>
            <person name="Golino D."/>
            <person name="Preece J."/>
            <person name="Michelmore R."/>
        </authorList>
    </citation>
    <scope>NUCLEOTIDE SEQUENCE [LARGE SCALE GENOMIC DNA]</scope>
</reference>
<sequence>MDERCSHFLLNSDSTHCDSGGYSDGGFPILHGYGTFFNFCVADAISLFSSVAAIFMFLSILTASARYAEDDFLYALP</sequence>
<name>A0ACC1A6S4_9ROSI</name>
<protein>
    <submittedName>
        <fullName evidence="1">Uncharacterized protein</fullName>
    </submittedName>
</protein>
<dbReference type="Proteomes" id="UP001164250">
    <property type="component" value="Chromosome 12"/>
</dbReference>
<comment type="caution">
    <text evidence="1">The sequence shown here is derived from an EMBL/GenBank/DDBJ whole genome shotgun (WGS) entry which is preliminary data.</text>
</comment>
<gene>
    <name evidence="1" type="ORF">Patl1_12178</name>
</gene>
<keyword evidence="2" id="KW-1185">Reference proteome</keyword>
<proteinExistence type="predicted"/>
<organism evidence="1 2">
    <name type="scientific">Pistacia atlantica</name>
    <dbReference type="NCBI Taxonomy" id="434234"/>
    <lineage>
        <taxon>Eukaryota</taxon>
        <taxon>Viridiplantae</taxon>
        <taxon>Streptophyta</taxon>
        <taxon>Embryophyta</taxon>
        <taxon>Tracheophyta</taxon>
        <taxon>Spermatophyta</taxon>
        <taxon>Magnoliopsida</taxon>
        <taxon>eudicotyledons</taxon>
        <taxon>Gunneridae</taxon>
        <taxon>Pentapetalae</taxon>
        <taxon>rosids</taxon>
        <taxon>malvids</taxon>
        <taxon>Sapindales</taxon>
        <taxon>Anacardiaceae</taxon>
        <taxon>Pistacia</taxon>
    </lineage>
</organism>